<keyword evidence="9" id="KW-1185">Reference proteome</keyword>
<feature type="region of interest" description="Disordered" evidence="6">
    <location>
        <begin position="64"/>
        <end position="117"/>
    </location>
</feature>
<keyword evidence="5" id="KW-0067">ATP-binding</keyword>
<evidence type="ECO:0000256" key="1">
    <source>
        <dbReference type="ARBA" id="ARBA00022527"/>
    </source>
</evidence>
<reference evidence="8 9" key="1">
    <citation type="journal article" date="2024" name="Science">
        <title>Giant polyketide synthase enzymes in the biosynthesis of giant marine polyether toxins.</title>
        <authorList>
            <person name="Fallon T.R."/>
            <person name="Shende V.V."/>
            <person name="Wierzbicki I.H."/>
            <person name="Pendleton A.L."/>
            <person name="Watervoot N.F."/>
            <person name="Auber R.P."/>
            <person name="Gonzalez D.J."/>
            <person name="Wisecaver J.H."/>
            <person name="Moore B.S."/>
        </authorList>
    </citation>
    <scope>NUCLEOTIDE SEQUENCE [LARGE SCALE GENOMIC DNA]</scope>
    <source>
        <strain evidence="8 9">12B1</strain>
    </source>
</reference>
<dbReference type="AlphaFoldDB" id="A0AB34K8A1"/>
<dbReference type="PROSITE" id="PS01351">
    <property type="entry name" value="MAPK"/>
    <property type="match status" value="1"/>
</dbReference>
<evidence type="ECO:0000256" key="4">
    <source>
        <dbReference type="ARBA" id="ARBA00022777"/>
    </source>
</evidence>
<organism evidence="8 9">
    <name type="scientific">Prymnesium parvum</name>
    <name type="common">Toxic golden alga</name>
    <dbReference type="NCBI Taxonomy" id="97485"/>
    <lineage>
        <taxon>Eukaryota</taxon>
        <taxon>Haptista</taxon>
        <taxon>Haptophyta</taxon>
        <taxon>Prymnesiophyceae</taxon>
        <taxon>Prymnesiales</taxon>
        <taxon>Prymnesiaceae</taxon>
        <taxon>Prymnesium</taxon>
    </lineage>
</organism>
<dbReference type="Gene3D" id="1.10.510.10">
    <property type="entry name" value="Transferase(Phosphotransferase) domain 1"/>
    <property type="match status" value="1"/>
</dbReference>
<dbReference type="GO" id="GO:0005524">
    <property type="term" value="F:ATP binding"/>
    <property type="evidence" value="ECO:0007669"/>
    <property type="project" value="UniProtKB-KW"/>
</dbReference>
<dbReference type="PROSITE" id="PS50011">
    <property type="entry name" value="PROTEIN_KINASE_DOM"/>
    <property type="match status" value="1"/>
</dbReference>
<comment type="caution">
    <text evidence="8">The sequence shown here is derived from an EMBL/GenBank/DDBJ whole genome shotgun (WGS) entry which is preliminary data.</text>
</comment>
<evidence type="ECO:0000259" key="7">
    <source>
        <dbReference type="PROSITE" id="PS50011"/>
    </source>
</evidence>
<dbReference type="PROSITE" id="PS00108">
    <property type="entry name" value="PROTEIN_KINASE_ST"/>
    <property type="match status" value="1"/>
</dbReference>
<dbReference type="Gene3D" id="3.30.200.20">
    <property type="entry name" value="Phosphorylase Kinase, domain 1"/>
    <property type="match status" value="2"/>
</dbReference>
<dbReference type="CDD" id="cd07834">
    <property type="entry name" value="STKc_MAPK"/>
    <property type="match status" value="1"/>
</dbReference>
<accession>A0AB34K8A1</accession>
<evidence type="ECO:0000313" key="8">
    <source>
        <dbReference type="EMBL" id="KAL1529597.1"/>
    </source>
</evidence>
<dbReference type="InterPro" id="IPR050117">
    <property type="entry name" value="MAPK"/>
</dbReference>
<dbReference type="FunFam" id="1.10.510.10:FF:000040">
    <property type="entry name" value="Mitogen-activated protein kinase"/>
    <property type="match status" value="1"/>
</dbReference>
<gene>
    <name evidence="8" type="ORF">AB1Y20_000540</name>
</gene>
<dbReference type="InterPro" id="IPR000719">
    <property type="entry name" value="Prot_kinase_dom"/>
</dbReference>
<proteinExistence type="predicted"/>
<feature type="domain" description="Protein kinase" evidence="7">
    <location>
        <begin position="140"/>
        <end position="468"/>
    </location>
</feature>
<dbReference type="InterPro" id="IPR011009">
    <property type="entry name" value="Kinase-like_dom_sf"/>
</dbReference>
<dbReference type="PANTHER" id="PTHR24055">
    <property type="entry name" value="MITOGEN-ACTIVATED PROTEIN KINASE"/>
    <property type="match status" value="1"/>
</dbReference>
<dbReference type="GO" id="GO:0004707">
    <property type="term" value="F:MAP kinase activity"/>
    <property type="evidence" value="ECO:0007669"/>
    <property type="project" value="InterPro"/>
</dbReference>
<feature type="compositionally biased region" description="Low complexity" evidence="6">
    <location>
        <begin position="104"/>
        <end position="115"/>
    </location>
</feature>
<name>A0AB34K8A1_PRYPA</name>
<keyword evidence="3" id="KW-0547">Nucleotide-binding</keyword>
<evidence type="ECO:0000256" key="6">
    <source>
        <dbReference type="SAM" id="MobiDB-lite"/>
    </source>
</evidence>
<protein>
    <recommendedName>
        <fullName evidence="7">Protein kinase domain-containing protein</fullName>
    </recommendedName>
</protein>
<dbReference type="InterPro" id="IPR003527">
    <property type="entry name" value="MAP_kinase_CS"/>
</dbReference>
<dbReference type="Proteomes" id="UP001515480">
    <property type="component" value="Unassembled WGS sequence"/>
</dbReference>
<dbReference type="EMBL" id="JBGBPQ010000001">
    <property type="protein sequence ID" value="KAL1529597.1"/>
    <property type="molecule type" value="Genomic_DNA"/>
</dbReference>
<keyword evidence="4" id="KW-0418">Kinase</keyword>
<evidence type="ECO:0000256" key="2">
    <source>
        <dbReference type="ARBA" id="ARBA00022679"/>
    </source>
</evidence>
<evidence type="ECO:0000256" key="5">
    <source>
        <dbReference type="ARBA" id="ARBA00022840"/>
    </source>
</evidence>
<evidence type="ECO:0000256" key="3">
    <source>
        <dbReference type="ARBA" id="ARBA00022741"/>
    </source>
</evidence>
<dbReference type="InterPro" id="IPR008271">
    <property type="entry name" value="Ser/Thr_kinase_AS"/>
</dbReference>
<keyword evidence="2" id="KW-0808">Transferase</keyword>
<dbReference type="SMART" id="SM00220">
    <property type="entry name" value="S_TKc"/>
    <property type="match status" value="1"/>
</dbReference>
<dbReference type="SUPFAM" id="SSF56112">
    <property type="entry name" value="Protein kinase-like (PK-like)"/>
    <property type="match status" value="1"/>
</dbReference>
<evidence type="ECO:0000313" key="9">
    <source>
        <dbReference type="Proteomes" id="UP001515480"/>
    </source>
</evidence>
<sequence>MKEEDAHCTSSWTRMLWAFIKRMLHFTVPPPPPTSKWLDGTGSNGNNAPPPTPAHVILKVHEHDEQSAAAPADETPPAALRTAPSCEEGGAGAQDGPSPPRSAAPPQTQPSAPRALAAAQPYVTRQYVIGGLTFEVDTRYAIKAVIGKGAYGLVCAADDTLAGVGHDENGGAEAQAAPSKVAVKKILDPFHDHTDSKRLLREVRLLRCLRHPNVLHLLDLMPPPTLSPDNWRDVYLVTRLFDTNLHRVIYSGQPLTDPHVQYILWQLFRALRYLHAGGVIHRDMKPTNLLLNRDCELALADFGLARYMPQLTERRSSMAINDEQPRGKSGQLTKYVVTRWYRAPELLVQNRKYDAKVDMWSVGCILAEVIGAKAIFPGKDSLHQLKIIVETMGTPAPSELAVIENEQAVNYIKSLKQKESSLNKTARQRLMSLYPKAEPALLDLLSQLLQFDPAKRPTAAEALAHPYLAAYRDAPEEDLPTPEIEMDFETASPTKEELRQLVFEEVLRYHPELQNTRV</sequence>
<feature type="compositionally biased region" description="Low complexity" evidence="6">
    <location>
        <begin position="68"/>
        <end position="79"/>
    </location>
</feature>
<keyword evidence="1" id="KW-0723">Serine/threonine-protein kinase</keyword>
<feature type="region of interest" description="Disordered" evidence="6">
    <location>
        <begin position="35"/>
        <end position="54"/>
    </location>
</feature>
<dbReference type="Pfam" id="PF00069">
    <property type="entry name" value="Pkinase"/>
    <property type="match status" value="1"/>
</dbReference>